<keyword evidence="9" id="KW-0472">Membrane</keyword>
<proteinExistence type="inferred from homology"/>
<dbReference type="GO" id="GO:0005789">
    <property type="term" value="C:endoplasmic reticulum membrane"/>
    <property type="evidence" value="ECO:0007669"/>
    <property type="project" value="UniProtKB-SubCell"/>
</dbReference>
<organism evidence="17 18">
    <name type="scientific">Sinocyclocheilus rhinocerous</name>
    <dbReference type="NCBI Taxonomy" id="307959"/>
    <lineage>
        <taxon>Eukaryota</taxon>
        <taxon>Metazoa</taxon>
        <taxon>Chordata</taxon>
        <taxon>Craniata</taxon>
        <taxon>Vertebrata</taxon>
        <taxon>Euteleostomi</taxon>
        <taxon>Actinopterygii</taxon>
        <taxon>Neopterygii</taxon>
        <taxon>Teleostei</taxon>
        <taxon>Ostariophysi</taxon>
        <taxon>Cypriniformes</taxon>
        <taxon>Cyprinidae</taxon>
        <taxon>Cyprininae</taxon>
        <taxon>Sinocyclocheilus</taxon>
    </lineage>
</organism>
<dbReference type="AlphaFoldDB" id="A0A673KM78"/>
<evidence type="ECO:0000256" key="12">
    <source>
        <dbReference type="ARBA" id="ARBA00023180"/>
    </source>
</evidence>
<accession>A0A673KM78</accession>
<comment type="similarity">
    <text evidence="2">Belongs to the bZIP family. ATF subfamily.</text>
</comment>
<keyword evidence="8" id="KW-0238">DNA-binding</keyword>
<evidence type="ECO:0000256" key="8">
    <source>
        <dbReference type="ARBA" id="ARBA00023125"/>
    </source>
</evidence>
<dbReference type="CDD" id="cd14689">
    <property type="entry name" value="bZIP_CREB3"/>
    <property type="match status" value="1"/>
</dbReference>
<evidence type="ECO:0000313" key="18">
    <source>
        <dbReference type="Proteomes" id="UP000472270"/>
    </source>
</evidence>
<dbReference type="Pfam" id="PF00170">
    <property type="entry name" value="bZIP_1"/>
    <property type="match status" value="1"/>
</dbReference>
<evidence type="ECO:0000256" key="5">
    <source>
        <dbReference type="ARBA" id="ARBA00022968"/>
    </source>
</evidence>
<keyword evidence="7" id="KW-0805">Transcription regulation</keyword>
<dbReference type="GO" id="GO:0005634">
    <property type="term" value="C:nucleus"/>
    <property type="evidence" value="ECO:0007669"/>
    <property type="project" value="TreeGrafter"/>
</dbReference>
<name>A0A673KM78_9TELE</name>
<keyword evidence="11" id="KW-0804">Transcription</keyword>
<evidence type="ECO:0000256" key="4">
    <source>
        <dbReference type="ARBA" id="ARBA00022824"/>
    </source>
</evidence>
<evidence type="ECO:0000256" key="2">
    <source>
        <dbReference type="ARBA" id="ARBA00009050"/>
    </source>
</evidence>
<evidence type="ECO:0000256" key="15">
    <source>
        <dbReference type="SAM" id="SignalP"/>
    </source>
</evidence>
<feature type="chain" id="PRO_5025685531" evidence="15">
    <location>
        <begin position="24"/>
        <end position="367"/>
    </location>
</feature>
<keyword evidence="13" id="KW-0539">Nucleus</keyword>
<dbReference type="Gene3D" id="1.20.5.170">
    <property type="match status" value="1"/>
</dbReference>
<evidence type="ECO:0000256" key="10">
    <source>
        <dbReference type="ARBA" id="ARBA00023159"/>
    </source>
</evidence>
<evidence type="ECO:0000256" key="3">
    <source>
        <dbReference type="ARBA" id="ARBA00022692"/>
    </source>
</evidence>
<dbReference type="Proteomes" id="UP000472270">
    <property type="component" value="Unassembled WGS sequence"/>
</dbReference>
<keyword evidence="12" id="KW-0325">Glycoprotein</keyword>
<comment type="subcellular location">
    <subcellularLocation>
        <location evidence="1">Endoplasmic reticulum membrane</location>
        <topology evidence="1">Single-pass type II membrane protein</topology>
    </subcellularLocation>
</comment>
<dbReference type="PANTHER" id="PTHR45996">
    <property type="entry name" value="AGAP001464-PB"/>
    <property type="match status" value="1"/>
</dbReference>
<evidence type="ECO:0000259" key="16">
    <source>
        <dbReference type="SMART" id="SM00338"/>
    </source>
</evidence>
<dbReference type="InterPro" id="IPR051381">
    <property type="entry name" value="CREB_ATF_subfamily"/>
</dbReference>
<evidence type="ECO:0000256" key="13">
    <source>
        <dbReference type="ARBA" id="ARBA00023242"/>
    </source>
</evidence>
<feature type="region of interest" description="Disordered" evidence="14">
    <location>
        <begin position="52"/>
        <end position="76"/>
    </location>
</feature>
<evidence type="ECO:0000256" key="14">
    <source>
        <dbReference type="SAM" id="MobiDB-lite"/>
    </source>
</evidence>
<keyword evidence="15" id="KW-0732">Signal</keyword>
<dbReference type="InterPro" id="IPR046347">
    <property type="entry name" value="bZIP_sf"/>
</dbReference>
<reference evidence="17" key="1">
    <citation type="submission" date="2025-08" db="UniProtKB">
        <authorList>
            <consortium name="Ensembl"/>
        </authorList>
    </citation>
    <scope>IDENTIFICATION</scope>
</reference>
<evidence type="ECO:0000256" key="9">
    <source>
        <dbReference type="ARBA" id="ARBA00023136"/>
    </source>
</evidence>
<dbReference type="GO" id="GO:0000981">
    <property type="term" value="F:DNA-binding transcription factor activity, RNA polymerase II-specific"/>
    <property type="evidence" value="ECO:0007669"/>
    <property type="project" value="TreeGrafter"/>
</dbReference>
<keyword evidence="3" id="KW-0812">Transmembrane</keyword>
<evidence type="ECO:0000313" key="17">
    <source>
        <dbReference type="Ensembl" id="ENSSRHP00000064484.1"/>
    </source>
</evidence>
<dbReference type="InterPro" id="IPR004827">
    <property type="entry name" value="bZIP"/>
</dbReference>
<keyword evidence="10" id="KW-0010">Activator</keyword>
<feature type="domain" description="BZIP" evidence="16">
    <location>
        <begin position="179"/>
        <end position="240"/>
    </location>
</feature>
<sequence length="367" mass="41232">MNESHYSLCDYFLFVFLQILCHGEGVVDNFLDSLLQASDGVSQPCSPLWVLSPSDSGISDDPHSDHLDSPPPPASPLFDTVFLPQHPHLLPQHLQQQDAPVTNTEPDTSIDQGEISLFKQTQPATVYQLTVKDLLLSNIGEASKPSTQQELILNEDEKKLLAKEGVSLPSQLPLDKYEEKILKKIRRKIRNKQSAQESCKKKKEYIDGLEGRMAACISFYNNIRSSLMEQLRWLQSLVMNGSSKPAQTGTCILVLVLSFSLILIPSLQPISHRRAPDPGDFSAVKVQSRSLRSVMEVYSIQPGYSVNRDVDVSSSPHGKLRLRPEYADMDPLHHNHSYRDGEHHHGDPITGHAATLRWITHHEKDRK</sequence>
<keyword evidence="6" id="KW-1133">Transmembrane helix</keyword>
<keyword evidence="18" id="KW-1185">Reference proteome</keyword>
<dbReference type="PANTHER" id="PTHR45996:SF1">
    <property type="entry name" value="CYCLIC AMP-RESPONSIVE ELEMENT-BINDING PROTEIN 3-LIKE PROTEIN 3"/>
    <property type="match status" value="1"/>
</dbReference>
<evidence type="ECO:0000256" key="6">
    <source>
        <dbReference type="ARBA" id="ARBA00022989"/>
    </source>
</evidence>
<feature type="signal peptide" evidence="15">
    <location>
        <begin position="1"/>
        <end position="23"/>
    </location>
</feature>
<evidence type="ECO:0000256" key="7">
    <source>
        <dbReference type="ARBA" id="ARBA00023015"/>
    </source>
</evidence>
<evidence type="ECO:0000256" key="11">
    <source>
        <dbReference type="ARBA" id="ARBA00023163"/>
    </source>
</evidence>
<evidence type="ECO:0000256" key="1">
    <source>
        <dbReference type="ARBA" id="ARBA00004648"/>
    </source>
</evidence>
<dbReference type="GO" id="GO:0000978">
    <property type="term" value="F:RNA polymerase II cis-regulatory region sequence-specific DNA binding"/>
    <property type="evidence" value="ECO:0007669"/>
    <property type="project" value="TreeGrafter"/>
</dbReference>
<reference evidence="17" key="2">
    <citation type="submission" date="2025-09" db="UniProtKB">
        <authorList>
            <consortium name="Ensembl"/>
        </authorList>
    </citation>
    <scope>IDENTIFICATION</scope>
</reference>
<dbReference type="SMART" id="SM00338">
    <property type="entry name" value="BRLZ"/>
    <property type="match status" value="1"/>
</dbReference>
<dbReference type="Ensembl" id="ENSSRHT00000066268.1">
    <property type="protein sequence ID" value="ENSSRHP00000064484.1"/>
    <property type="gene ID" value="ENSSRHG00000032136.1"/>
</dbReference>
<keyword evidence="5" id="KW-0735">Signal-anchor</keyword>
<protein>
    <submittedName>
        <fullName evidence="17">cAMP responsive element binding protein 3-like 3b</fullName>
    </submittedName>
</protein>
<keyword evidence="4" id="KW-0256">Endoplasmic reticulum</keyword>
<dbReference type="SUPFAM" id="SSF57959">
    <property type="entry name" value="Leucine zipper domain"/>
    <property type="match status" value="1"/>
</dbReference>